<dbReference type="EMBL" id="JACXIY010000065">
    <property type="protein sequence ID" value="MBD2872904.1"/>
    <property type="molecule type" value="Genomic_DNA"/>
</dbReference>
<keyword evidence="3" id="KW-1185">Reference proteome</keyword>
<sequence length="136" mass="15596">MSAKMKIRNVRTASKSTRRAGVSNSSCDCRKKQDPAVEGVQEAGKELSEIFRQLKNEEVAEKLVRAIRSRDAKTINCLLDCDCRVVNFFSTREFDCVRISCRFGRYNDVVITFDICVRRVRDEVGGVQNRNSCCWF</sequence>
<comment type="caution">
    <text evidence="2">The sequence shown here is derived from an EMBL/GenBank/DDBJ whole genome shotgun (WGS) entry which is preliminary data.</text>
</comment>
<name>A0A927CSF4_9BACL</name>
<protein>
    <submittedName>
        <fullName evidence="2">Uncharacterized protein</fullName>
    </submittedName>
</protein>
<evidence type="ECO:0000313" key="2">
    <source>
        <dbReference type="EMBL" id="MBD2872904.1"/>
    </source>
</evidence>
<evidence type="ECO:0000313" key="3">
    <source>
        <dbReference type="Proteomes" id="UP000632125"/>
    </source>
</evidence>
<gene>
    <name evidence="2" type="ORF">IDH41_30525</name>
</gene>
<organism evidence="2 3">
    <name type="scientific">Paenibacillus arenilitoris</name>
    <dbReference type="NCBI Taxonomy" id="2772299"/>
    <lineage>
        <taxon>Bacteria</taxon>
        <taxon>Bacillati</taxon>
        <taxon>Bacillota</taxon>
        <taxon>Bacilli</taxon>
        <taxon>Bacillales</taxon>
        <taxon>Paenibacillaceae</taxon>
        <taxon>Paenibacillus</taxon>
    </lineage>
</organism>
<dbReference type="RefSeq" id="WP_190868016.1">
    <property type="nucleotide sequence ID" value="NZ_JACXIY010000065.1"/>
</dbReference>
<reference evidence="2" key="1">
    <citation type="submission" date="2020-09" db="EMBL/GenBank/DDBJ databases">
        <title>A novel bacterium of genus Paenibacillus, isolated from South China Sea.</title>
        <authorList>
            <person name="Huang H."/>
            <person name="Mo K."/>
            <person name="Hu Y."/>
        </authorList>
    </citation>
    <scope>NUCLEOTIDE SEQUENCE</scope>
    <source>
        <strain evidence="2">IB182493</strain>
    </source>
</reference>
<accession>A0A927CSF4</accession>
<dbReference type="Proteomes" id="UP000632125">
    <property type="component" value="Unassembled WGS sequence"/>
</dbReference>
<feature type="region of interest" description="Disordered" evidence="1">
    <location>
        <begin position="1"/>
        <end position="31"/>
    </location>
</feature>
<proteinExistence type="predicted"/>
<evidence type="ECO:0000256" key="1">
    <source>
        <dbReference type="SAM" id="MobiDB-lite"/>
    </source>
</evidence>
<dbReference type="AlphaFoldDB" id="A0A927CSF4"/>